<evidence type="ECO:0000259" key="1">
    <source>
        <dbReference type="Pfam" id="PF07985"/>
    </source>
</evidence>
<dbReference type="AlphaFoldDB" id="A0AAX6MWC0"/>
<dbReference type="Proteomes" id="UP001369815">
    <property type="component" value="Unassembled WGS sequence"/>
</dbReference>
<sequence length="177" mass="20389">MTLFDVQSFREYAYLLTVAKALNDRKAAGEEQVAIYLQDPTYTSVCKEVLSRDFGFRIISGYGAHGFAMVDENTLVAAHHPNFPLREIMADIARPAAMCWPFWGKDDFDRLPTRNKVIAADIETDRVRAMLKEYQDVPIPGTRPKNNTRQSEFNIAWLEEPFHDSKWYVRKSKVSSH</sequence>
<dbReference type="InterPro" id="IPR012942">
    <property type="entry name" value="SRR1-like"/>
</dbReference>
<organism evidence="2 3">
    <name type="scientific">Daldinia eschscholtzii</name>
    <dbReference type="NCBI Taxonomy" id="292717"/>
    <lineage>
        <taxon>Eukaryota</taxon>
        <taxon>Fungi</taxon>
        <taxon>Dikarya</taxon>
        <taxon>Ascomycota</taxon>
        <taxon>Pezizomycotina</taxon>
        <taxon>Sordariomycetes</taxon>
        <taxon>Xylariomycetidae</taxon>
        <taxon>Xylariales</taxon>
        <taxon>Hypoxylaceae</taxon>
        <taxon>Daldinia</taxon>
    </lineage>
</organism>
<proteinExistence type="predicted"/>
<gene>
    <name evidence="2" type="ORF">Daesc_002074</name>
</gene>
<reference evidence="2 3" key="1">
    <citation type="journal article" date="2024" name="Front Chem Biol">
        <title>Unveiling the potential of Daldinia eschscholtzii MFLUCC 19-0629 through bioactivity and bioinformatics studies for enhanced sustainable agriculture production.</title>
        <authorList>
            <person name="Brooks S."/>
            <person name="Weaver J.A."/>
            <person name="Klomchit A."/>
            <person name="Alharthi S.A."/>
            <person name="Onlamun T."/>
            <person name="Nurani R."/>
            <person name="Vong T.K."/>
            <person name="Alberti F."/>
            <person name="Greco C."/>
        </authorList>
    </citation>
    <scope>NUCLEOTIDE SEQUENCE [LARGE SCALE GENOMIC DNA]</scope>
    <source>
        <strain evidence="2">MFLUCC 19-0629</strain>
    </source>
</reference>
<dbReference type="Pfam" id="PF07985">
    <property type="entry name" value="SRR1"/>
    <property type="match status" value="1"/>
</dbReference>
<name>A0AAX6MWC0_9PEZI</name>
<dbReference type="PANTHER" id="PTHR42080:SF3">
    <property type="entry name" value="SRR1-LIKE DOMAIN-CONTAINING PROTEIN"/>
    <property type="match status" value="1"/>
</dbReference>
<keyword evidence="3" id="KW-1185">Reference proteome</keyword>
<evidence type="ECO:0000313" key="2">
    <source>
        <dbReference type="EMBL" id="KAK6956794.1"/>
    </source>
</evidence>
<feature type="domain" description="SRR1-like" evidence="1">
    <location>
        <begin position="13"/>
        <end position="108"/>
    </location>
</feature>
<dbReference type="PANTHER" id="PTHR42080">
    <property type="entry name" value="SRR1 DOMAIN-CONTAINING PROTEIN"/>
    <property type="match status" value="1"/>
</dbReference>
<protein>
    <recommendedName>
        <fullName evidence="1">SRR1-like domain-containing protein</fullName>
    </recommendedName>
</protein>
<dbReference type="EMBL" id="JBANMG010000002">
    <property type="protein sequence ID" value="KAK6956794.1"/>
    <property type="molecule type" value="Genomic_DNA"/>
</dbReference>
<accession>A0AAX6MWC0</accession>
<comment type="caution">
    <text evidence="2">The sequence shown here is derived from an EMBL/GenBank/DDBJ whole genome shotgun (WGS) entry which is preliminary data.</text>
</comment>
<evidence type="ECO:0000313" key="3">
    <source>
        <dbReference type="Proteomes" id="UP001369815"/>
    </source>
</evidence>